<dbReference type="GeneID" id="84817417"/>
<feature type="domain" description="Regulatory protein YycH" evidence="2">
    <location>
        <begin position="9"/>
        <end position="430"/>
    </location>
</feature>
<evidence type="ECO:0000313" key="4">
    <source>
        <dbReference type="Proteomes" id="UP000019050"/>
    </source>
</evidence>
<dbReference type="OrthoDB" id="2382185at2"/>
<protein>
    <submittedName>
        <fullName evidence="3">YycH protein</fullName>
    </submittedName>
</protein>
<dbReference type="InterPro" id="IPR042274">
    <property type="entry name" value="YycH/YycI_2"/>
</dbReference>
<evidence type="ECO:0000256" key="1">
    <source>
        <dbReference type="SAM" id="MobiDB-lite"/>
    </source>
</evidence>
<feature type="region of interest" description="Disordered" evidence="1">
    <location>
        <begin position="439"/>
        <end position="469"/>
    </location>
</feature>
<sequence>MIRRLFIPITLILAVLTSGVLSWLLLTNPDFLYGANSQTPQQTVRNEQVDSLNRQVAGMKLTDVLAPVALDAYEAGGYWEASASHLDQVTAALAQTPSELGGDFDVVESSTTFANMSTSPRLILRFADRLPVSLWGQWFKSKDGPPLDFEADQIWLLKEEPQALYLVNQVDETYVRVPLNGWDFASLYQSLIQDLSTWTAMSQVPLAKGKALIRTEAFSLPSQVYTLKKESEANLIGLFFGSDNYSITDSGESGEKKYKTLDLELDVNSDSHVYTARSEAVQNRSSVHRDQIIMDSFTEMKKYGVWTQGLRLTTNNSTNTLYYQRYLDGYPLMSDASPYYLGLQFNLSPKVTRFSGSFLSLRSHIDDKSKATDLDSASGLVSQLHEQGMVTTDLDQIFVAYEWQANMENFQLVTFIPKYYVEYKGRYISLERLNRGELRHNQDASSSDAASSEGTSPQGVDTLDEGGQE</sequence>
<keyword evidence="4" id="KW-1185">Reference proteome</keyword>
<dbReference type="Proteomes" id="UP000019050">
    <property type="component" value="Unassembled WGS sequence"/>
</dbReference>
<comment type="caution">
    <text evidence="3">The sequence shown here is derived from an EMBL/GenBank/DDBJ whole genome shotgun (WGS) entry which is preliminary data.</text>
</comment>
<accession>W1Q1G4</accession>
<dbReference type="Gene3D" id="3.30.310.160">
    <property type="entry name" value="YycH protein, domain 2"/>
    <property type="match status" value="1"/>
</dbReference>
<dbReference type="EMBL" id="ACIN03000016">
    <property type="protein sequence ID" value="ESK64822.1"/>
    <property type="molecule type" value="Genomic_DNA"/>
</dbReference>
<feature type="compositionally biased region" description="Low complexity" evidence="1">
    <location>
        <begin position="443"/>
        <end position="452"/>
    </location>
</feature>
<gene>
    <name evidence="3" type="ORF">GCWU000182_001755</name>
</gene>
<dbReference type="RefSeq" id="WP_023392372.1">
    <property type="nucleotide sequence ID" value="NZ_KI535341.1"/>
</dbReference>
<evidence type="ECO:0000259" key="2">
    <source>
        <dbReference type="Pfam" id="PF07435"/>
    </source>
</evidence>
<dbReference type="STRING" id="592010.GCWU000182_001755"/>
<dbReference type="HOGENOM" id="CLU_582196_0_0_9"/>
<dbReference type="Pfam" id="PF07435">
    <property type="entry name" value="YycH"/>
    <property type="match status" value="1"/>
</dbReference>
<dbReference type="Gene3D" id="3.10.450.310">
    <property type="match status" value="1"/>
</dbReference>
<evidence type="ECO:0000313" key="3">
    <source>
        <dbReference type="EMBL" id="ESK64822.1"/>
    </source>
</evidence>
<dbReference type="AlphaFoldDB" id="W1Q1G4"/>
<reference evidence="3" key="1">
    <citation type="submission" date="2013-06" db="EMBL/GenBank/DDBJ databases">
        <authorList>
            <person name="Weinstock G."/>
            <person name="Sodergren E."/>
            <person name="Clifton S."/>
            <person name="Fulton L."/>
            <person name="Fulton B."/>
            <person name="Courtney L."/>
            <person name="Fronick C."/>
            <person name="Harrison M."/>
            <person name="Strong C."/>
            <person name="Farmer C."/>
            <person name="Delahaunty K."/>
            <person name="Markovic C."/>
            <person name="Hall O."/>
            <person name="Minx P."/>
            <person name="Tomlinson C."/>
            <person name="Mitreva M."/>
            <person name="Nelson J."/>
            <person name="Hou S."/>
            <person name="Wollam A."/>
            <person name="Pepin K.H."/>
            <person name="Johnson M."/>
            <person name="Bhonagiri V."/>
            <person name="Nash W.E."/>
            <person name="Warren W."/>
            <person name="Chinwalla A."/>
            <person name="Mardis E.R."/>
            <person name="Wilson R.K."/>
        </authorList>
    </citation>
    <scope>NUCLEOTIDE SEQUENCE [LARGE SCALE GENOMIC DNA]</scope>
    <source>
        <strain evidence="3">ATCC 49176</strain>
    </source>
</reference>
<dbReference type="InterPro" id="IPR009996">
    <property type="entry name" value="YycH"/>
</dbReference>
<proteinExistence type="predicted"/>
<dbReference type="eggNOG" id="COG4863">
    <property type="taxonomic scope" value="Bacteria"/>
</dbReference>
<organism evidence="3 4">
    <name type="scientific">Abiotrophia defectiva ATCC 49176</name>
    <dbReference type="NCBI Taxonomy" id="592010"/>
    <lineage>
        <taxon>Bacteria</taxon>
        <taxon>Bacillati</taxon>
        <taxon>Bacillota</taxon>
        <taxon>Bacilli</taxon>
        <taxon>Lactobacillales</taxon>
        <taxon>Aerococcaceae</taxon>
        <taxon>Abiotrophia</taxon>
    </lineage>
</organism>
<name>W1Q1G4_ABIDE</name>